<gene>
    <name evidence="2" type="ORF">U9M48_010285</name>
</gene>
<proteinExistence type="predicted"/>
<dbReference type="EMBL" id="CP144746">
    <property type="protein sequence ID" value="WVZ60235.1"/>
    <property type="molecule type" value="Genomic_DNA"/>
</dbReference>
<reference evidence="2 3" key="1">
    <citation type="submission" date="2024-02" db="EMBL/GenBank/DDBJ databases">
        <title>High-quality chromosome-scale genome assembly of Pensacola bahiagrass (Paspalum notatum Flugge var. saurae).</title>
        <authorList>
            <person name="Vega J.M."/>
            <person name="Podio M."/>
            <person name="Orjuela J."/>
            <person name="Siena L.A."/>
            <person name="Pessino S.C."/>
            <person name="Combes M.C."/>
            <person name="Mariac C."/>
            <person name="Albertini E."/>
            <person name="Pupilli F."/>
            <person name="Ortiz J.P.A."/>
            <person name="Leblanc O."/>
        </authorList>
    </citation>
    <scope>NUCLEOTIDE SEQUENCE [LARGE SCALE GENOMIC DNA]</scope>
    <source>
        <strain evidence="2">R1</strain>
        <tissue evidence="2">Leaf</tissue>
    </source>
</reference>
<dbReference type="Proteomes" id="UP001341281">
    <property type="component" value="Chromosome 02"/>
</dbReference>
<feature type="compositionally biased region" description="Low complexity" evidence="1">
    <location>
        <begin position="33"/>
        <end position="45"/>
    </location>
</feature>
<keyword evidence="3" id="KW-1185">Reference proteome</keyword>
<protein>
    <submittedName>
        <fullName evidence="2">Uncharacterized protein</fullName>
    </submittedName>
</protein>
<dbReference type="AlphaFoldDB" id="A0AAQ3WG05"/>
<accession>A0AAQ3WG05</accession>
<sequence length="112" mass="11976">MDTLVKCLVSPREAFTFPQRSFFTGEERRRARATSAADRTAASGAHLRGGDSGGKIGPRTKKAGKLVTVAGDRSRSDQDPRHPDMASPAADLERAAAGSSRRREATATKGRH</sequence>
<evidence type="ECO:0000313" key="3">
    <source>
        <dbReference type="Proteomes" id="UP001341281"/>
    </source>
</evidence>
<evidence type="ECO:0000256" key="1">
    <source>
        <dbReference type="SAM" id="MobiDB-lite"/>
    </source>
</evidence>
<organism evidence="2 3">
    <name type="scientific">Paspalum notatum var. saurae</name>
    <dbReference type="NCBI Taxonomy" id="547442"/>
    <lineage>
        <taxon>Eukaryota</taxon>
        <taxon>Viridiplantae</taxon>
        <taxon>Streptophyta</taxon>
        <taxon>Embryophyta</taxon>
        <taxon>Tracheophyta</taxon>
        <taxon>Spermatophyta</taxon>
        <taxon>Magnoliopsida</taxon>
        <taxon>Liliopsida</taxon>
        <taxon>Poales</taxon>
        <taxon>Poaceae</taxon>
        <taxon>PACMAD clade</taxon>
        <taxon>Panicoideae</taxon>
        <taxon>Andropogonodae</taxon>
        <taxon>Paspaleae</taxon>
        <taxon>Paspalinae</taxon>
        <taxon>Paspalum</taxon>
    </lineage>
</organism>
<evidence type="ECO:0000313" key="2">
    <source>
        <dbReference type="EMBL" id="WVZ60235.1"/>
    </source>
</evidence>
<feature type="compositionally biased region" description="Basic and acidic residues" evidence="1">
    <location>
        <begin position="72"/>
        <end position="84"/>
    </location>
</feature>
<name>A0AAQ3WG05_PASNO</name>
<feature type="region of interest" description="Disordered" evidence="1">
    <location>
        <begin position="25"/>
        <end position="112"/>
    </location>
</feature>